<gene>
    <name evidence="8" type="ORF">DdX_05403</name>
</gene>
<dbReference type="Gene3D" id="1.10.220.150">
    <property type="entry name" value="Arf GTPase activating protein"/>
    <property type="match status" value="1"/>
</dbReference>
<feature type="region of interest" description="Disordered" evidence="6">
    <location>
        <begin position="135"/>
        <end position="204"/>
    </location>
</feature>
<dbReference type="InterPro" id="IPR037278">
    <property type="entry name" value="ARFGAP/RecO"/>
</dbReference>
<keyword evidence="1" id="KW-0343">GTPase activation</keyword>
<proteinExistence type="predicted"/>
<dbReference type="FunFam" id="1.10.220.150:FF:000004">
    <property type="entry name" value="Putative ADP-ribosylation factor GTPase-activating protein 2"/>
    <property type="match status" value="1"/>
</dbReference>
<dbReference type="PROSITE" id="PS50115">
    <property type="entry name" value="ARFGAP"/>
    <property type="match status" value="1"/>
</dbReference>
<dbReference type="InterPro" id="IPR001164">
    <property type="entry name" value="ArfGAP_dom"/>
</dbReference>
<evidence type="ECO:0000259" key="7">
    <source>
        <dbReference type="PROSITE" id="PS50115"/>
    </source>
</evidence>
<evidence type="ECO:0000313" key="9">
    <source>
        <dbReference type="Proteomes" id="UP001201812"/>
    </source>
</evidence>
<dbReference type="SUPFAM" id="SSF57863">
    <property type="entry name" value="ArfGap/RecO-like zinc finger"/>
    <property type="match status" value="1"/>
</dbReference>
<keyword evidence="3 5" id="KW-0863">Zinc-finger</keyword>
<dbReference type="CDD" id="cd08831">
    <property type="entry name" value="ArfGap_ArfGap2_3_like"/>
    <property type="match status" value="1"/>
</dbReference>
<dbReference type="PANTHER" id="PTHR45686">
    <property type="entry name" value="ADP-RIBOSYLATION FACTOR GTPASE ACTIVATING PROTEIN 3, ISOFORM H-RELATED"/>
    <property type="match status" value="1"/>
</dbReference>
<evidence type="ECO:0000313" key="8">
    <source>
        <dbReference type="EMBL" id="KAI1720034.1"/>
    </source>
</evidence>
<evidence type="ECO:0000256" key="5">
    <source>
        <dbReference type="PROSITE-ProRule" id="PRU00288"/>
    </source>
</evidence>
<feature type="domain" description="Arf-GAP" evidence="7">
    <location>
        <begin position="9"/>
        <end position="129"/>
    </location>
</feature>
<keyword evidence="4" id="KW-0862">Zinc</keyword>
<feature type="compositionally biased region" description="Basic and acidic residues" evidence="6">
    <location>
        <begin position="135"/>
        <end position="154"/>
    </location>
</feature>
<evidence type="ECO:0000256" key="2">
    <source>
        <dbReference type="ARBA" id="ARBA00022723"/>
    </source>
</evidence>
<name>A0AAD4NCA4_9BILA</name>
<evidence type="ECO:0000256" key="4">
    <source>
        <dbReference type="ARBA" id="ARBA00022833"/>
    </source>
</evidence>
<keyword evidence="9" id="KW-1185">Reference proteome</keyword>
<dbReference type="PANTHER" id="PTHR45686:SF4">
    <property type="entry name" value="ADP-RIBOSYLATION FACTOR GTPASE ACTIVATING PROTEIN 3, ISOFORM H"/>
    <property type="match status" value="1"/>
</dbReference>
<feature type="compositionally biased region" description="Basic and acidic residues" evidence="6">
    <location>
        <begin position="234"/>
        <end position="254"/>
    </location>
</feature>
<accession>A0AAD4NCA4</accession>
<dbReference type="InterPro" id="IPR038508">
    <property type="entry name" value="ArfGAP_dom_sf"/>
</dbReference>
<feature type="compositionally biased region" description="Polar residues" evidence="6">
    <location>
        <begin position="255"/>
        <end position="269"/>
    </location>
</feature>
<keyword evidence="2" id="KW-0479">Metal-binding</keyword>
<dbReference type="Pfam" id="PF01412">
    <property type="entry name" value="ArfGap"/>
    <property type="match status" value="1"/>
</dbReference>
<dbReference type="EMBL" id="JAKKPZ010000006">
    <property type="protein sequence ID" value="KAI1720034.1"/>
    <property type="molecule type" value="Genomic_DNA"/>
</dbReference>
<dbReference type="PRINTS" id="PR00405">
    <property type="entry name" value="REVINTRACTNG"/>
</dbReference>
<dbReference type="Proteomes" id="UP001201812">
    <property type="component" value="Unassembled WGS sequence"/>
</dbReference>
<protein>
    <submittedName>
        <fullName evidence="8">GTPase activating protein for arf domain-containing protein</fullName>
    </submittedName>
</protein>
<dbReference type="GO" id="GO:0048205">
    <property type="term" value="P:COPI coating of Golgi vesicle"/>
    <property type="evidence" value="ECO:0007669"/>
    <property type="project" value="TreeGrafter"/>
</dbReference>
<sequence>MTDDGPCPSDILAIFRKLQHSIAANKVCFDCGARNPTWASVTYGVFICIDCSANHRNLGVHLTFVRSTNLDTNWNWMQIRSMQVGGNANATQFFKQHGCNTSDVQQKYKSRAATLYRSRLVELANQAHRLHGTKLHLERSEQPSSPDHDEHPDFFEQEFPSSGSASVVPMAVSASRGNDEDASFPELQSKTADNTELGSSAAAKKPVKKITLGAKKGFGAQKVKVNFSDAEQKANEFDKERETFSKLTMRDEASSTKNDNLPTSASLSSKFLVKDDSEKKAKEKIQEASKDPKRANIVDRLGICGVGRGVSHNLSSGIRPIQQENLAKPVHKKSSNDSFPSDDWEIIKDDKSDYRSKEEDHDEFFDAWDKPTSTDRQNSVPQVTRSVPVISAPASEEAVKKFGNAKAISSEQFFGNGNEMDYETRTSLSRFEGQTSIGSADLFGGGNVSANSGSYYSSYADHVPEMADIKDSVKQGVSKVAEKFSSLSAYLSDRH</sequence>
<evidence type="ECO:0000256" key="6">
    <source>
        <dbReference type="SAM" id="MobiDB-lite"/>
    </source>
</evidence>
<feature type="compositionally biased region" description="Polar residues" evidence="6">
    <location>
        <begin position="186"/>
        <end position="198"/>
    </location>
</feature>
<feature type="region of interest" description="Disordered" evidence="6">
    <location>
        <begin position="234"/>
        <end position="269"/>
    </location>
</feature>
<dbReference type="SMART" id="SM00105">
    <property type="entry name" value="ArfGap"/>
    <property type="match status" value="1"/>
</dbReference>
<feature type="compositionally biased region" description="Low complexity" evidence="6">
    <location>
        <begin position="161"/>
        <end position="175"/>
    </location>
</feature>
<evidence type="ECO:0000256" key="1">
    <source>
        <dbReference type="ARBA" id="ARBA00022468"/>
    </source>
</evidence>
<evidence type="ECO:0000256" key="3">
    <source>
        <dbReference type="ARBA" id="ARBA00022771"/>
    </source>
</evidence>
<reference evidence="8" key="1">
    <citation type="submission" date="2022-01" db="EMBL/GenBank/DDBJ databases">
        <title>Genome Sequence Resource for Two Populations of Ditylenchus destructor, the Migratory Endoparasitic Phytonematode.</title>
        <authorList>
            <person name="Zhang H."/>
            <person name="Lin R."/>
            <person name="Xie B."/>
        </authorList>
    </citation>
    <scope>NUCLEOTIDE SEQUENCE</scope>
    <source>
        <strain evidence="8">BazhouSP</strain>
    </source>
</reference>
<dbReference type="GO" id="GO:0000139">
    <property type="term" value="C:Golgi membrane"/>
    <property type="evidence" value="ECO:0007669"/>
    <property type="project" value="GOC"/>
</dbReference>
<feature type="region of interest" description="Disordered" evidence="6">
    <location>
        <begin position="322"/>
        <end position="345"/>
    </location>
</feature>
<organism evidence="8 9">
    <name type="scientific">Ditylenchus destructor</name>
    <dbReference type="NCBI Taxonomy" id="166010"/>
    <lineage>
        <taxon>Eukaryota</taxon>
        <taxon>Metazoa</taxon>
        <taxon>Ecdysozoa</taxon>
        <taxon>Nematoda</taxon>
        <taxon>Chromadorea</taxon>
        <taxon>Rhabditida</taxon>
        <taxon>Tylenchina</taxon>
        <taxon>Tylenchomorpha</taxon>
        <taxon>Sphaerularioidea</taxon>
        <taxon>Anguinidae</taxon>
        <taxon>Anguininae</taxon>
        <taxon>Ditylenchus</taxon>
    </lineage>
</organism>
<dbReference type="GO" id="GO:0005096">
    <property type="term" value="F:GTPase activator activity"/>
    <property type="evidence" value="ECO:0007669"/>
    <property type="project" value="UniProtKB-KW"/>
</dbReference>
<comment type="caution">
    <text evidence="8">The sequence shown here is derived from an EMBL/GenBank/DDBJ whole genome shotgun (WGS) entry which is preliminary data.</text>
</comment>
<dbReference type="AlphaFoldDB" id="A0AAD4NCA4"/>
<dbReference type="GO" id="GO:0008270">
    <property type="term" value="F:zinc ion binding"/>
    <property type="evidence" value="ECO:0007669"/>
    <property type="project" value="UniProtKB-KW"/>
</dbReference>